<dbReference type="AlphaFoldDB" id="A0A368QDX3"/>
<feature type="compositionally biased region" description="Basic and acidic residues" evidence="1">
    <location>
        <begin position="250"/>
        <end position="259"/>
    </location>
</feature>
<dbReference type="PANTHER" id="PTHR33828">
    <property type="entry name" value="OS05G0596200 PROTEIN"/>
    <property type="match status" value="1"/>
</dbReference>
<dbReference type="PANTHER" id="PTHR33828:SF1">
    <property type="entry name" value="OS05G0596200 PROTEIN"/>
    <property type="match status" value="1"/>
</dbReference>
<dbReference type="STRING" id="4555.A0A368QDX3"/>
<gene>
    <name evidence="2" type="ORF">SETIT_3G118600v2</name>
</gene>
<feature type="region of interest" description="Disordered" evidence="1">
    <location>
        <begin position="153"/>
        <end position="173"/>
    </location>
</feature>
<dbReference type="OrthoDB" id="361835at2759"/>
<sequence>MNLLSLISQYLDNNSQIQTKRYSVLQCCNSNLAPPKFLGLRTEPPAALQAACLGWLALKPTQSHPFSSDLGSSLPCSARPPGDVVVVVGPGEGQVRHWILIRICQIRGDLPSLPFPSSPLCPCMPKSNQILLSRSSSYGSYACRVQAKGKSSSAAAAATKRATTTAARGRGKAVKKVYSLPGQKFDPPEEREPLRIFYESLSKQIPSSEMAEFWLMEHGLLSPERAKKAYERKQKRQQQVRMGTPIKPSGSKDRPESSKKPVASSNMDSKAKKRVYYSNDDDEFIVKMKRSRG</sequence>
<name>A0A368QDX3_SETIT</name>
<evidence type="ECO:0000313" key="2">
    <source>
        <dbReference type="EMBL" id="RCV16196.1"/>
    </source>
</evidence>
<evidence type="ECO:0000256" key="1">
    <source>
        <dbReference type="SAM" id="MobiDB-lite"/>
    </source>
</evidence>
<protein>
    <submittedName>
        <fullName evidence="2">Uncharacterized protein</fullName>
    </submittedName>
</protein>
<organism evidence="2">
    <name type="scientific">Setaria italica</name>
    <name type="common">Foxtail millet</name>
    <name type="synonym">Panicum italicum</name>
    <dbReference type="NCBI Taxonomy" id="4555"/>
    <lineage>
        <taxon>Eukaryota</taxon>
        <taxon>Viridiplantae</taxon>
        <taxon>Streptophyta</taxon>
        <taxon>Embryophyta</taxon>
        <taxon>Tracheophyta</taxon>
        <taxon>Spermatophyta</taxon>
        <taxon>Magnoliopsida</taxon>
        <taxon>Liliopsida</taxon>
        <taxon>Poales</taxon>
        <taxon>Poaceae</taxon>
        <taxon>PACMAD clade</taxon>
        <taxon>Panicoideae</taxon>
        <taxon>Panicodae</taxon>
        <taxon>Paniceae</taxon>
        <taxon>Cenchrinae</taxon>
        <taxon>Setaria</taxon>
    </lineage>
</organism>
<proteinExistence type="predicted"/>
<reference evidence="2" key="1">
    <citation type="journal article" date="2012" name="Nat. Biotechnol.">
        <title>Reference genome sequence of the model plant Setaria.</title>
        <authorList>
            <person name="Bennetzen J.L."/>
            <person name="Schmutz J."/>
            <person name="Wang H."/>
            <person name="Percifield R."/>
            <person name="Hawkins J."/>
            <person name="Pontaroli A.C."/>
            <person name="Estep M."/>
            <person name="Feng L."/>
            <person name="Vaughn J.N."/>
            <person name="Grimwood J."/>
            <person name="Jenkins J."/>
            <person name="Barry K."/>
            <person name="Lindquist E."/>
            <person name="Hellsten U."/>
            <person name="Deshpande S."/>
            <person name="Wang X."/>
            <person name="Wu X."/>
            <person name="Mitros T."/>
            <person name="Triplett J."/>
            <person name="Yang X."/>
            <person name="Ye C.Y."/>
            <person name="Mauro-Herrera M."/>
            <person name="Wang L."/>
            <person name="Li P."/>
            <person name="Sharma M."/>
            <person name="Sharma R."/>
            <person name="Ronald P.C."/>
            <person name="Panaud O."/>
            <person name="Kellogg E.A."/>
            <person name="Brutnell T.P."/>
            <person name="Doust A.N."/>
            <person name="Tuskan G.A."/>
            <person name="Rokhsar D."/>
            <person name="Devos K.M."/>
        </authorList>
    </citation>
    <scope>NUCLEOTIDE SEQUENCE [LARGE SCALE GENOMIC DNA]</scope>
    <source>
        <strain evidence="2">Yugu1</strain>
    </source>
</reference>
<feature type="compositionally biased region" description="Low complexity" evidence="1">
    <location>
        <begin position="153"/>
        <end position="168"/>
    </location>
</feature>
<accession>A0A368QDX3</accession>
<dbReference type="EMBL" id="CM003530">
    <property type="protein sequence ID" value="RCV16196.1"/>
    <property type="molecule type" value="Genomic_DNA"/>
</dbReference>
<feature type="region of interest" description="Disordered" evidence="1">
    <location>
        <begin position="228"/>
        <end position="274"/>
    </location>
</feature>
<reference evidence="2" key="2">
    <citation type="submission" date="2015-07" db="EMBL/GenBank/DDBJ databases">
        <authorList>
            <person name="Noorani M."/>
        </authorList>
    </citation>
    <scope>NUCLEOTIDE SEQUENCE</scope>
    <source>
        <strain evidence="2">Yugu1</strain>
    </source>
</reference>